<gene>
    <name evidence="8" type="ORF">BGZ80_010097</name>
</gene>
<feature type="domain" description="SANT" evidence="6">
    <location>
        <begin position="217"/>
        <end position="263"/>
    </location>
</feature>
<keyword evidence="2" id="KW-0238">DNA-binding</keyword>
<dbReference type="EMBL" id="JAAAID010000668">
    <property type="protein sequence ID" value="KAG0015014.1"/>
    <property type="molecule type" value="Genomic_DNA"/>
</dbReference>
<dbReference type="SMART" id="SM00717">
    <property type="entry name" value="SANT"/>
    <property type="match status" value="2"/>
</dbReference>
<dbReference type="InterPro" id="IPR017930">
    <property type="entry name" value="Myb_dom"/>
</dbReference>
<feature type="domain" description="Myb-like" evidence="5">
    <location>
        <begin position="126"/>
        <end position="174"/>
    </location>
</feature>
<evidence type="ECO:0000259" key="5">
    <source>
        <dbReference type="PROSITE" id="PS50090"/>
    </source>
</evidence>
<dbReference type="InterPro" id="IPR001005">
    <property type="entry name" value="SANT/Myb"/>
</dbReference>
<dbReference type="CDD" id="cd00167">
    <property type="entry name" value="SANT"/>
    <property type="match status" value="2"/>
</dbReference>
<keyword evidence="1" id="KW-0805">Transcription regulation</keyword>
<feature type="domain" description="HTH myb-type" evidence="7">
    <location>
        <begin position="212"/>
        <end position="261"/>
    </location>
</feature>
<dbReference type="InterPro" id="IPR051575">
    <property type="entry name" value="Myb-like_DNA-bd"/>
</dbReference>
<dbReference type="PROSITE" id="PS51293">
    <property type="entry name" value="SANT"/>
    <property type="match status" value="2"/>
</dbReference>
<feature type="domain" description="Myb-like" evidence="5">
    <location>
        <begin position="209"/>
        <end position="255"/>
    </location>
</feature>
<dbReference type="AlphaFoldDB" id="A0A9P6T0K7"/>
<dbReference type="GO" id="GO:0042795">
    <property type="term" value="P:snRNA transcription by RNA polymerase II"/>
    <property type="evidence" value="ECO:0007669"/>
    <property type="project" value="TreeGrafter"/>
</dbReference>
<keyword evidence="4" id="KW-0539">Nucleus</keyword>
<dbReference type="GO" id="GO:0000978">
    <property type="term" value="F:RNA polymerase II cis-regulatory region sequence-specific DNA binding"/>
    <property type="evidence" value="ECO:0007669"/>
    <property type="project" value="TreeGrafter"/>
</dbReference>
<dbReference type="Proteomes" id="UP000703661">
    <property type="component" value="Unassembled WGS sequence"/>
</dbReference>
<dbReference type="InterPro" id="IPR009057">
    <property type="entry name" value="Homeodomain-like_sf"/>
</dbReference>
<evidence type="ECO:0000313" key="8">
    <source>
        <dbReference type="EMBL" id="KAG0015014.1"/>
    </source>
</evidence>
<dbReference type="PROSITE" id="PS50090">
    <property type="entry name" value="MYB_LIKE"/>
    <property type="match status" value="2"/>
</dbReference>
<organism evidence="8 9">
    <name type="scientific">Entomortierella chlamydospora</name>
    <dbReference type="NCBI Taxonomy" id="101097"/>
    <lineage>
        <taxon>Eukaryota</taxon>
        <taxon>Fungi</taxon>
        <taxon>Fungi incertae sedis</taxon>
        <taxon>Mucoromycota</taxon>
        <taxon>Mortierellomycotina</taxon>
        <taxon>Mortierellomycetes</taxon>
        <taxon>Mortierellales</taxon>
        <taxon>Mortierellaceae</taxon>
        <taxon>Entomortierella</taxon>
    </lineage>
</organism>
<dbReference type="Gene3D" id="1.10.10.60">
    <property type="entry name" value="Homeodomain-like"/>
    <property type="match status" value="2"/>
</dbReference>
<dbReference type="PROSITE" id="PS51294">
    <property type="entry name" value="HTH_MYB"/>
    <property type="match status" value="1"/>
</dbReference>
<dbReference type="Pfam" id="PF00249">
    <property type="entry name" value="Myb_DNA-binding"/>
    <property type="match status" value="2"/>
</dbReference>
<proteinExistence type="predicted"/>
<sequence>MVLLELRRLLHPTIGGSFVRLAGSPLRSTCNRAVLPATIFVHKRFYFPSEDKALPENKEPKLWTKEEKEQLEGFLKAGKSIIEFVNHFPDRTINSIETRMSDIRKRLKKSNDEELPSEHKPSTAKSWTIQEDERLIEAINRHGYNWNAIAEEVIDGKRMGRSSTACERRYRIICLDENLKFGVWEYDEGERLNQAVWRQVAVHTNRDPNGQIPRGFWTEDETDRLVVGIKEFGLKWKKLAEVVETRSAFQVKQKYYLSKGLKHELQLMADRVKNLEVIEH</sequence>
<comment type="caution">
    <text evidence="8">The sequence shown here is derived from an EMBL/GenBank/DDBJ whole genome shotgun (WGS) entry which is preliminary data.</text>
</comment>
<evidence type="ECO:0000256" key="3">
    <source>
        <dbReference type="ARBA" id="ARBA00023163"/>
    </source>
</evidence>
<keyword evidence="3" id="KW-0804">Transcription</keyword>
<evidence type="ECO:0000256" key="2">
    <source>
        <dbReference type="ARBA" id="ARBA00023125"/>
    </source>
</evidence>
<evidence type="ECO:0000259" key="7">
    <source>
        <dbReference type="PROSITE" id="PS51294"/>
    </source>
</evidence>
<dbReference type="SUPFAM" id="SSF46689">
    <property type="entry name" value="Homeodomain-like"/>
    <property type="match status" value="2"/>
</dbReference>
<reference evidence="8" key="1">
    <citation type="journal article" date="2020" name="Fungal Divers.">
        <title>Resolving the Mortierellaceae phylogeny through synthesis of multi-gene phylogenetics and phylogenomics.</title>
        <authorList>
            <person name="Vandepol N."/>
            <person name="Liber J."/>
            <person name="Desiro A."/>
            <person name="Na H."/>
            <person name="Kennedy M."/>
            <person name="Barry K."/>
            <person name="Grigoriev I.V."/>
            <person name="Miller A.N."/>
            <person name="O'Donnell K."/>
            <person name="Stajich J.E."/>
            <person name="Bonito G."/>
        </authorList>
    </citation>
    <scope>NUCLEOTIDE SEQUENCE</scope>
    <source>
        <strain evidence="8">NRRL 2769</strain>
    </source>
</reference>
<dbReference type="PANTHER" id="PTHR46621">
    <property type="entry name" value="SNRNA-ACTIVATING PROTEIN COMPLEX SUBUNIT 4"/>
    <property type="match status" value="1"/>
</dbReference>
<evidence type="ECO:0008006" key="10">
    <source>
        <dbReference type="Google" id="ProtNLM"/>
    </source>
</evidence>
<name>A0A9P6T0K7_9FUNG</name>
<dbReference type="PANTHER" id="PTHR46621:SF1">
    <property type="entry name" value="SNRNA-ACTIVATING PROTEIN COMPLEX SUBUNIT 4"/>
    <property type="match status" value="1"/>
</dbReference>
<evidence type="ECO:0000313" key="9">
    <source>
        <dbReference type="Proteomes" id="UP000703661"/>
    </source>
</evidence>
<feature type="domain" description="SANT" evidence="6">
    <location>
        <begin position="122"/>
        <end position="178"/>
    </location>
</feature>
<accession>A0A9P6T0K7</accession>
<evidence type="ECO:0000256" key="4">
    <source>
        <dbReference type="ARBA" id="ARBA00023242"/>
    </source>
</evidence>
<evidence type="ECO:0000259" key="6">
    <source>
        <dbReference type="PROSITE" id="PS51293"/>
    </source>
</evidence>
<dbReference type="GO" id="GO:0001006">
    <property type="term" value="F:RNA polymerase III type 3 promoter sequence-specific DNA binding"/>
    <property type="evidence" value="ECO:0007669"/>
    <property type="project" value="TreeGrafter"/>
</dbReference>
<evidence type="ECO:0000256" key="1">
    <source>
        <dbReference type="ARBA" id="ARBA00023015"/>
    </source>
</evidence>
<dbReference type="InterPro" id="IPR017884">
    <property type="entry name" value="SANT_dom"/>
</dbReference>
<dbReference type="GO" id="GO:0042796">
    <property type="term" value="P:snRNA transcription by RNA polymerase III"/>
    <property type="evidence" value="ECO:0007669"/>
    <property type="project" value="TreeGrafter"/>
</dbReference>
<keyword evidence="9" id="KW-1185">Reference proteome</keyword>
<protein>
    <recommendedName>
        <fullName evidence="10">Myb-like DNA-binding domain containing protein</fullName>
    </recommendedName>
</protein>
<dbReference type="GO" id="GO:0019185">
    <property type="term" value="C:snRNA-activating protein complex"/>
    <property type="evidence" value="ECO:0007669"/>
    <property type="project" value="TreeGrafter"/>
</dbReference>